<reference evidence="4" key="2">
    <citation type="journal article" date="2008" name="Genome Biol.">
        <title>Improved genome assembly and evidence-based global gene model set for the chordate Ciona intestinalis: new insight into intron and operon populations.</title>
        <authorList>
            <person name="Satou Y."/>
            <person name="Mineta K."/>
            <person name="Ogasawara M."/>
            <person name="Sasakura Y."/>
            <person name="Shoguchi E."/>
            <person name="Ueno K."/>
            <person name="Yamada L."/>
            <person name="Matsumoto J."/>
            <person name="Wasserscheid J."/>
            <person name="Dewar K."/>
            <person name="Wiley G.B."/>
            <person name="Macmil S.L."/>
            <person name="Roe B.A."/>
            <person name="Zeller R.W."/>
            <person name="Hastings K.E."/>
            <person name="Lemaire P."/>
            <person name="Lindquist E."/>
            <person name="Endo T."/>
            <person name="Hotta K."/>
            <person name="Inaba K."/>
        </authorList>
    </citation>
    <scope>NUCLEOTIDE SEQUENCE [LARGE SCALE GENOMIC DNA]</scope>
    <source>
        <strain evidence="4">wild type</strain>
    </source>
</reference>
<dbReference type="Pfam" id="PF01344">
    <property type="entry name" value="Kelch_1"/>
    <property type="match status" value="1"/>
</dbReference>
<dbReference type="Pfam" id="PF00651">
    <property type="entry name" value="BTB"/>
    <property type="match status" value="1"/>
</dbReference>
<organism evidence="4 5">
    <name type="scientific">Ciona intestinalis</name>
    <name type="common">Transparent sea squirt</name>
    <name type="synonym">Ascidia intestinalis</name>
    <dbReference type="NCBI Taxonomy" id="7719"/>
    <lineage>
        <taxon>Eukaryota</taxon>
        <taxon>Metazoa</taxon>
        <taxon>Chordata</taxon>
        <taxon>Tunicata</taxon>
        <taxon>Ascidiacea</taxon>
        <taxon>Phlebobranchia</taxon>
        <taxon>Cionidae</taxon>
        <taxon>Ciona</taxon>
    </lineage>
</organism>
<dbReference type="GeneTree" id="ENSGT00940000164156"/>
<feature type="domain" description="BTB" evidence="3">
    <location>
        <begin position="33"/>
        <end position="100"/>
    </location>
</feature>
<dbReference type="HOGENOM" id="CLU_004253_14_6_1"/>
<dbReference type="GO" id="GO:0043161">
    <property type="term" value="P:proteasome-mediated ubiquitin-dependent protein catabolic process"/>
    <property type="evidence" value="ECO:0000318"/>
    <property type="project" value="GO_Central"/>
</dbReference>
<dbReference type="AlphaFoldDB" id="F7B7S4"/>
<reference evidence="5" key="1">
    <citation type="journal article" date="2002" name="Science">
        <title>The draft genome of Ciona intestinalis: insights into chordate and vertebrate origins.</title>
        <authorList>
            <person name="Dehal P."/>
            <person name="Satou Y."/>
            <person name="Campbell R.K."/>
            <person name="Chapman J."/>
            <person name="Degnan B."/>
            <person name="De Tomaso A."/>
            <person name="Davidson B."/>
            <person name="Di Gregorio A."/>
            <person name="Gelpke M."/>
            <person name="Goodstein D.M."/>
            <person name="Harafuji N."/>
            <person name="Hastings K.E."/>
            <person name="Ho I."/>
            <person name="Hotta K."/>
            <person name="Huang W."/>
            <person name="Kawashima T."/>
            <person name="Lemaire P."/>
            <person name="Martinez D."/>
            <person name="Meinertzhagen I.A."/>
            <person name="Necula S."/>
            <person name="Nonaka M."/>
            <person name="Putnam N."/>
            <person name="Rash S."/>
            <person name="Saiga H."/>
            <person name="Satake M."/>
            <person name="Terry A."/>
            <person name="Yamada L."/>
            <person name="Wang H.G."/>
            <person name="Awazu S."/>
            <person name="Azumi K."/>
            <person name="Boore J."/>
            <person name="Branno M."/>
            <person name="Chin-Bow S."/>
            <person name="DeSantis R."/>
            <person name="Doyle S."/>
            <person name="Francino P."/>
            <person name="Keys D.N."/>
            <person name="Haga S."/>
            <person name="Hayashi H."/>
            <person name="Hino K."/>
            <person name="Imai K.S."/>
            <person name="Inaba K."/>
            <person name="Kano S."/>
            <person name="Kobayashi K."/>
            <person name="Kobayashi M."/>
            <person name="Lee B.I."/>
            <person name="Makabe K.W."/>
            <person name="Manohar C."/>
            <person name="Matassi G."/>
            <person name="Medina M."/>
            <person name="Mochizuki Y."/>
            <person name="Mount S."/>
            <person name="Morishita T."/>
            <person name="Miura S."/>
            <person name="Nakayama A."/>
            <person name="Nishizaka S."/>
            <person name="Nomoto H."/>
            <person name="Ohta F."/>
            <person name="Oishi K."/>
            <person name="Rigoutsos I."/>
            <person name="Sano M."/>
            <person name="Sasaki A."/>
            <person name="Sasakura Y."/>
            <person name="Shoguchi E."/>
            <person name="Shin-i T."/>
            <person name="Spagnuolo A."/>
            <person name="Stainier D."/>
            <person name="Suzuki M.M."/>
            <person name="Tassy O."/>
            <person name="Takatori N."/>
            <person name="Tokuoka M."/>
            <person name="Yagi K."/>
            <person name="Yoshizaki F."/>
            <person name="Wada S."/>
            <person name="Zhang C."/>
            <person name="Hyatt P.D."/>
            <person name="Larimer F."/>
            <person name="Detter C."/>
            <person name="Doggett N."/>
            <person name="Glavina T."/>
            <person name="Hawkins T."/>
            <person name="Richardson P."/>
            <person name="Lucas S."/>
            <person name="Kohara Y."/>
            <person name="Levine M."/>
            <person name="Satoh N."/>
            <person name="Rokhsar D.S."/>
        </authorList>
    </citation>
    <scope>NUCLEOTIDE SEQUENCE [LARGE SCALE GENOMIC DNA]</scope>
</reference>
<dbReference type="Gene3D" id="1.25.40.420">
    <property type="match status" value="1"/>
</dbReference>
<dbReference type="STRING" id="7719.ENSCINP00000003285"/>
<dbReference type="InterPro" id="IPR011333">
    <property type="entry name" value="SKP1/BTB/POZ_sf"/>
</dbReference>
<dbReference type="InterPro" id="IPR015915">
    <property type="entry name" value="Kelch-typ_b-propeller"/>
</dbReference>
<evidence type="ECO:0000256" key="2">
    <source>
        <dbReference type="ARBA" id="ARBA00022737"/>
    </source>
</evidence>
<dbReference type="GO" id="GO:1990756">
    <property type="term" value="F:ubiquitin-like ligase-substrate adaptor activity"/>
    <property type="evidence" value="ECO:0000318"/>
    <property type="project" value="GO_Central"/>
</dbReference>
<dbReference type="PANTHER" id="PTHR45632:SF3">
    <property type="entry name" value="KELCH-LIKE PROTEIN 32"/>
    <property type="match status" value="1"/>
</dbReference>
<dbReference type="SUPFAM" id="SSF54695">
    <property type="entry name" value="POZ domain"/>
    <property type="match status" value="1"/>
</dbReference>
<name>F7B7S4_CIOIN</name>
<dbReference type="Proteomes" id="UP000008144">
    <property type="component" value="Chromosome 1"/>
</dbReference>
<dbReference type="InParanoid" id="F7B7S4"/>
<reference evidence="4" key="3">
    <citation type="submission" date="2025-08" db="UniProtKB">
        <authorList>
            <consortium name="Ensembl"/>
        </authorList>
    </citation>
    <scope>IDENTIFICATION</scope>
</reference>
<keyword evidence="2" id="KW-0677">Repeat</keyword>
<evidence type="ECO:0000259" key="3">
    <source>
        <dbReference type="PROSITE" id="PS50097"/>
    </source>
</evidence>
<keyword evidence="1" id="KW-0880">Kelch repeat</keyword>
<protein>
    <recommendedName>
        <fullName evidence="3">BTB domain-containing protein</fullName>
    </recommendedName>
</protein>
<dbReference type="SMART" id="SM00875">
    <property type="entry name" value="BACK"/>
    <property type="match status" value="1"/>
</dbReference>
<dbReference type="PANTHER" id="PTHR45632">
    <property type="entry name" value="LD33804P"/>
    <property type="match status" value="1"/>
</dbReference>
<sequence length="551" mass="62479">MDSNDKHVEQFKSCHEGRVLTKLNRLRESKVLTDVTFKLEDGEVSAQKTILAGYSDYYEKMFTTGFKEGFNEEVEVKEIKTSILDTLFTFIYLQVIDISDKTVYQLYEASDYLQFDDVKGYCVSFFNKTLAIGNCVSYRSFAQRYQLLELINKCDKFIVDNLESVSKGLNFKELSIDEAEALITLKQKKDFCQDSILKAILSWIKHDVAQRHQFIKRLFQVIDVKKLSLALLKEVVENPEEWIQKTDFFIGVLNPEYITHIKTNQRVVSGEASKVTFEFMIVGGFEAKHNVHIYDVLEKHFRETKASFYERWGSISAKIKNCVYVAGGGGAGRGTNSVECLDLNHVNVCWNNLSSMVVDRWCASSAVLNGQIYVTGGWSGNELSSAEFYKPGLNTWTKIVPMKTTRYQHATVSYKGSLFVFGGCDGLHKLNSMESIQPSEGKWKLLKPMKQKRRGLCGVVYNGEIYAIGGEGLKSVERFNIQTKTWSIVSSLNYKRKGACACVVNKKIYVIGGSGDSESETTIEVYDGMINEWKIETNMDAARYLASVVTL</sequence>
<accession>F7B7S4</accession>
<reference evidence="4" key="4">
    <citation type="submission" date="2025-09" db="UniProtKB">
        <authorList>
            <consortium name="Ensembl"/>
        </authorList>
    </citation>
    <scope>IDENTIFICATION</scope>
</reference>
<evidence type="ECO:0000313" key="5">
    <source>
        <dbReference type="Proteomes" id="UP000008144"/>
    </source>
</evidence>
<evidence type="ECO:0000256" key="1">
    <source>
        <dbReference type="ARBA" id="ARBA00022441"/>
    </source>
</evidence>
<dbReference type="PIRSF" id="PIRSF037037">
    <property type="entry name" value="Kelch-like_protein_gigaxonin"/>
    <property type="match status" value="1"/>
</dbReference>
<dbReference type="Ensembl" id="ENSCINT00000003285.3">
    <property type="protein sequence ID" value="ENSCINP00000003285.3"/>
    <property type="gene ID" value="ENSCING00000001638.3"/>
</dbReference>
<dbReference type="GO" id="GO:0005737">
    <property type="term" value="C:cytoplasm"/>
    <property type="evidence" value="ECO:0000318"/>
    <property type="project" value="GO_Central"/>
</dbReference>
<dbReference type="SMART" id="SM00612">
    <property type="entry name" value="Kelch"/>
    <property type="match status" value="5"/>
</dbReference>
<dbReference type="InterPro" id="IPR006652">
    <property type="entry name" value="Kelch_1"/>
</dbReference>
<dbReference type="PROSITE" id="PS50097">
    <property type="entry name" value="BTB"/>
    <property type="match status" value="1"/>
</dbReference>
<dbReference type="InterPro" id="IPR000210">
    <property type="entry name" value="BTB/POZ_dom"/>
</dbReference>
<dbReference type="InterPro" id="IPR011705">
    <property type="entry name" value="BACK"/>
</dbReference>
<keyword evidence="5" id="KW-1185">Reference proteome</keyword>
<dbReference type="InterPro" id="IPR017096">
    <property type="entry name" value="BTB-kelch_protein"/>
</dbReference>
<dbReference type="Gene3D" id="2.120.10.80">
    <property type="entry name" value="Kelch-type beta propeller"/>
    <property type="match status" value="1"/>
</dbReference>
<proteinExistence type="predicted"/>
<evidence type="ECO:0000313" key="4">
    <source>
        <dbReference type="Ensembl" id="ENSCINP00000003285.3"/>
    </source>
</evidence>
<dbReference type="EMBL" id="EAAA01000243">
    <property type="status" value="NOT_ANNOTATED_CDS"/>
    <property type="molecule type" value="Genomic_DNA"/>
</dbReference>
<dbReference type="Pfam" id="PF07707">
    <property type="entry name" value="BACK"/>
    <property type="match status" value="1"/>
</dbReference>
<dbReference type="SMART" id="SM00225">
    <property type="entry name" value="BTB"/>
    <property type="match status" value="1"/>
</dbReference>
<dbReference type="OMA" id="EYITHIK"/>
<dbReference type="GO" id="GO:0031463">
    <property type="term" value="C:Cul3-RING ubiquitin ligase complex"/>
    <property type="evidence" value="ECO:0000318"/>
    <property type="project" value="GO_Central"/>
</dbReference>
<dbReference type="Pfam" id="PF24681">
    <property type="entry name" value="Kelch_KLHDC2_KLHL20_DRC7"/>
    <property type="match status" value="1"/>
</dbReference>
<dbReference type="SUPFAM" id="SSF117281">
    <property type="entry name" value="Kelch motif"/>
    <property type="match status" value="1"/>
</dbReference>
<dbReference type="Gene3D" id="3.30.710.10">
    <property type="entry name" value="Potassium Channel Kv1.1, Chain A"/>
    <property type="match status" value="1"/>
</dbReference>